<dbReference type="GeneID" id="22576235"/>
<gene>
    <name evidence="3" type="ORF">LPMP_270590</name>
</gene>
<feature type="region of interest" description="Disordered" evidence="2">
    <location>
        <begin position="1"/>
        <end position="24"/>
    </location>
</feature>
<reference evidence="3 4" key="1">
    <citation type="journal article" date="2015" name="Sci. Rep.">
        <title>The genome of Leishmania panamensis: insights into genomics of the L. (Viannia) subgenus.</title>
        <authorList>
            <person name="Llanes A."/>
            <person name="Restrepo C.M."/>
            <person name="Vecchio G.D."/>
            <person name="Anguizola F.J."/>
            <person name="Lleonart R."/>
        </authorList>
    </citation>
    <scope>NUCLEOTIDE SEQUENCE [LARGE SCALE GENOMIC DNA]</scope>
    <source>
        <strain evidence="3 4">MHOM/PA/94/PSC-1</strain>
    </source>
</reference>
<feature type="region of interest" description="Disordered" evidence="2">
    <location>
        <begin position="678"/>
        <end position="709"/>
    </location>
</feature>
<keyword evidence="1" id="KW-0175">Coiled coil</keyword>
<feature type="region of interest" description="Disordered" evidence="2">
    <location>
        <begin position="71"/>
        <end position="94"/>
    </location>
</feature>
<name>A0A088SCK6_LEIPA</name>
<evidence type="ECO:0000313" key="4">
    <source>
        <dbReference type="Proteomes" id="UP000063063"/>
    </source>
</evidence>
<dbReference type="AlphaFoldDB" id="A0A088SCK6"/>
<evidence type="ECO:0000256" key="2">
    <source>
        <dbReference type="SAM" id="MobiDB-lite"/>
    </source>
</evidence>
<feature type="compositionally biased region" description="Polar residues" evidence="2">
    <location>
        <begin position="7"/>
        <end position="17"/>
    </location>
</feature>
<dbReference type="EMBL" id="CP009396">
    <property type="protein sequence ID" value="AIN99441.1"/>
    <property type="molecule type" value="Genomic_DNA"/>
</dbReference>
<dbReference type="RefSeq" id="XP_010700148.1">
    <property type="nucleotide sequence ID" value="XM_010701846.1"/>
</dbReference>
<organism evidence="3 4">
    <name type="scientific">Leishmania panamensis</name>
    <dbReference type="NCBI Taxonomy" id="5679"/>
    <lineage>
        <taxon>Eukaryota</taxon>
        <taxon>Discoba</taxon>
        <taxon>Euglenozoa</taxon>
        <taxon>Kinetoplastea</taxon>
        <taxon>Metakinetoplastina</taxon>
        <taxon>Trypanosomatida</taxon>
        <taxon>Trypanosomatidae</taxon>
        <taxon>Leishmaniinae</taxon>
        <taxon>Leishmania</taxon>
        <taxon>Leishmania guyanensis species complex</taxon>
    </lineage>
</organism>
<feature type="compositionally biased region" description="Low complexity" evidence="2">
    <location>
        <begin position="681"/>
        <end position="697"/>
    </location>
</feature>
<feature type="region of interest" description="Disordered" evidence="2">
    <location>
        <begin position="261"/>
        <end position="291"/>
    </location>
</feature>
<feature type="compositionally biased region" description="Polar residues" evidence="2">
    <location>
        <begin position="128"/>
        <end position="166"/>
    </location>
</feature>
<dbReference type="VEuPathDB" id="TriTrypDB:LPMP_270590"/>
<accession>A0A088SCK6</accession>
<evidence type="ECO:0000313" key="3">
    <source>
        <dbReference type="EMBL" id="AIN99441.1"/>
    </source>
</evidence>
<feature type="compositionally biased region" description="Pro residues" evidence="2">
    <location>
        <begin position="181"/>
        <end position="194"/>
    </location>
</feature>
<feature type="region of interest" description="Disordered" evidence="2">
    <location>
        <begin position="119"/>
        <end position="200"/>
    </location>
</feature>
<protein>
    <submittedName>
        <fullName evidence="3">Uncharacterized protein</fullName>
    </submittedName>
</protein>
<dbReference type="Proteomes" id="UP000063063">
    <property type="component" value="Chromosome 27"/>
</dbReference>
<keyword evidence="4" id="KW-1185">Reference proteome</keyword>
<feature type="region of interest" description="Disordered" evidence="2">
    <location>
        <begin position="817"/>
        <end position="856"/>
    </location>
</feature>
<dbReference type="eggNOG" id="ENOG502RZDP">
    <property type="taxonomic scope" value="Eukaryota"/>
</dbReference>
<proteinExistence type="predicted"/>
<dbReference type="VEuPathDB" id="TriTrypDB:LPAL13_270012700"/>
<sequence>MPVKINDSPNTLSSPLSDSVDLGNFPIPTPLVSAGWLDAVHSARPPTARPPAVASGASNTCAAAPLRLSSAAGKTHAQRRARNEHTPTASRNSAEMSAMLSPIPVNADDSDVPIQQLLSPVEKMTRPGNYSTSKSLARGSTATPAPPSARTQLNARRSTSAPSRQASWGPFPAKSASEAMPAPPTTTVLPPPPVASQQTPIGDSHVAAANTLSTTAQLHSDDDTIAFADGSPQRHDQQSTTPYSSALMQALSRTEGAAALTSPWASATQRGGPSAYYSEGDAGNGSSSDVPPDMYVEAMKAKVAKQQWMALERARQEVLEEARRRRDCPFAPQVSRYAARIQRPASLRPENRFSAEMIRRKQWVAKRQQEEVERELQSCTFRPLTLRTAQLDPTAIESPRAATTVFHDLYAEAENRRAFEHDVKPQLVHQLEEHRRSSPAPLRPGQLAEVVERLCARGVVRSGVVAVPQKDNTDGAPYEGSARTVECPGVPPDVHHPTLSLETKRIVAVQVASGVRDGNIVKQLYRHSEQGVVRGQLKRELDREQERLARAEEAIALAQERKRLQQEYYRSVLVAKFRALARHVASAQHCSYRTTAPQSVVQMARAALDILSTEEAEELLGAVEHCGRHRLTEDEFAAVVFRYLAEQEATPVQSALLRNAPPPLRVFRRAASAATLKRADSAPGAAASAESSPSALPRVKREKPDPEVIGQVRARRAQQLAEWTKESQRQRPITDGVLADGADYTFQPAPRRLIPYACRPDMSVPVKSTKSEMLRRAHLSARMYGIAPALGVDSMARPLSAQRLTPSRTTTRELFSRGTLNPASLWTRERSRSAAARSEAQTAPEGGAAALTSTVSGPVVTPRATCSRPCAGPAQALSALPTSRKAPAEAELQCHSYVATLVGRSAAAPRQRASMSKGYPSALAARHPCASSCHGRGNLLTASPSLAEQIMHSTPEDRARIGHELLLRQIREHQRRSAA</sequence>
<dbReference type="OrthoDB" id="265282at2759"/>
<feature type="coiled-coil region" evidence="1">
    <location>
        <begin position="534"/>
        <end position="561"/>
    </location>
</feature>
<evidence type="ECO:0000256" key="1">
    <source>
        <dbReference type="SAM" id="Coils"/>
    </source>
</evidence>
<dbReference type="KEGG" id="lpan:LPMP_270590"/>